<sequence length="106" mass="12089">MAATGIPLEKTVTESDVGYRYLYLNKNDTYAAIVSNLSSKKKETLAKGEAFVEIPAVDANTCELYHVKLKDKGYCYHMKEVRWLLVVGKTVVFRWNNNIDALEVFH</sequence>
<comment type="caution">
    <text evidence="1">The sequence shown here is derived from an EMBL/GenBank/DDBJ whole genome shotgun (WGS) entry which is preliminary data.</text>
</comment>
<proteinExistence type="predicted"/>
<gene>
    <name evidence="1" type="ORF">V6N12_052165</name>
</gene>
<protein>
    <submittedName>
        <fullName evidence="1">Uncharacterized protein</fullName>
    </submittedName>
</protein>
<reference evidence="1 2" key="1">
    <citation type="journal article" date="2024" name="G3 (Bethesda)">
        <title>Genome assembly of Hibiscus sabdariffa L. provides insights into metabolisms of medicinal natural products.</title>
        <authorList>
            <person name="Kim T."/>
        </authorList>
    </citation>
    <scope>NUCLEOTIDE SEQUENCE [LARGE SCALE GENOMIC DNA]</scope>
    <source>
        <strain evidence="1">TK-2024</strain>
        <tissue evidence="1">Old leaves</tissue>
    </source>
</reference>
<keyword evidence="2" id="KW-1185">Reference proteome</keyword>
<dbReference type="Proteomes" id="UP001472677">
    <property type="component" value="Unassembled WGS sequence"/>
</dbReference>
<name>A0ABR2GI55_9ROSI</name>
<evidence type="ECO:0000313" key="2">
    <source>
        <dbReference type="Proteomes" id="UP001472677"/>
    </source>
</evidence>
<accession>A0ABR2GI55</accession>
<evidence type="ECO:0000313" key="1">
    <source>
        <dbReference type="EMBL" id="KAK8602355.1"/>
    </source>
</evidence>
<organism evidence="1 2">
    <name type="scientific">Hibiscus sabdariffa</name>
    <name type="common">roselle</name>
    <dbReference type="NCBI Taxonomy" id="183260"/>
    <lineage>
        <taxon>Eukaryota</taxon>
        <taxon>Viridiplantae</taxon>
        <taxon>Streptophyta</taxon>
        <taxon>Embryophyta</taxon>
        <taxon>Tracheophyta</taxon>
        <taxon>Spermatophyta</taxon>
        <taxon>Magnoliopsida</taxon>
        <taxon>eudicotyledons</taxon>
        <taxon>Gunneridae</taxon>
        <taxon>Pentapetalae</taxon>
        <taxon>rosids</taxon>
        <taxon>malvids</taxon>
        <taxon>Malvales</taxon>
        <taxon>Malvaceae</taxon>
        <taxon>Malvoideae</taxon>
        <taxon>Hibiscus</taxon>
    </lineage>
</organism>
<dbReference type="EMBL" id="JBBPBM010000001">
    <property type="protein sequence ID" value="KAK8602355.1"/>
    <property type="molecule type" value="Genomic_DNA"/>
</dbReference>